<protein>
    <submittedName>
        <fullName evidence="3">Sulfatase domain-containing protein</fullName>
    </submittedName>
</protein>
<reference evidence="3" key="1">
    <citation type="submission" date="2017-02" db="UniProtKB">
        <authorList>
            <consortium name="WormBaseParasite"/>
        </authorList>
    </citation>
    <scope>IDENTIFICATION</scope>
</reference>
<dbReference type="Proteomes" id="UP000282613">
    <property type="component" value="Unassembled WGS sequence"/>
</dbReference>
<dbReference type="EMBL" id="UYRS01019245">
    <property type="protein sequence ID" value="VDK44038.1"/>
    <property type="molecule type" value="Genomic_DNA"/>
</dbReference>
<name>A0A0R3WFB4_TAEAS</name>
<accession>A0A0R3WFB4</accession>
<dbReference type="AlphaFoldDB" id="A0A0R3WFB4"/>
<gene>
    <name evidence="1" type="ORF">TASK_LOCUS9557</name>
</gene>
<evidence type="ECO:0000313" key="2">
    <source>
        <dbReference type="Proteomes" id="UP000282613"/>
    </source>
</evidence>
<sequence length="124" mass="13994">MGDPLFCGNSEIDILFHTFLMKGIPTEATWSDVTKLPCYNPGWDPSYHVNRLCSQEKIMREIDARGLALLTVSVARGKFIKGKLGKSKTEESPTDNRIVNRSTAKRFNIVFIINLTAHSSLLFY</sequence>
<dbReference type="STRING" id="60517.A0A0R3WFB4"/>
<reference evidence="1 2" key="2">
    <citation type="submission" date="2018-11" db="EMBL/GenBank/DDBJ databases">
        <authorList>
            <consortium name="Pathogen Informatics"/>
        </authorList>
    </citation>
    <scope>NUCLEOTIDE SEQUENCE [LARGE SCALE GENOMIC DNA]</scope>
</reference>
<dbReference type="WBParaSite" id="TASK_0000955601-mRNA-1">
    <property type="protein sequence ID" value="TASK_0000955601-mRNA-1"/>
    <property type="gene ID" value="TASK_0000955601"/>
</dbReference>
<evidence type="ECO:0000313" key="1">
    <source>
        <dbReference type="EMBL" id="VDK44038.1"/>
    </source>
</evidence>
<organism evidence="3">
    <name type="scientific">Taenia asiatica</name>
    <name type="common">Asian tapeworm</name>
    <dbReference type="NCBI Taxonomy" id="60517"/>
    <lineage>
        <taxon>Eukaryota</taxon>
        <taxon>Metazoa</taxon>
        <taxon>Spiralia</taxon>
        <taxon>Lophotrochozoa</taxon>
        <taxon>Platyhelminthes</taxon>
        <taxon>Cestoda</taxon>
        <taxon>Eucestoda</taxon>
        <taxon>Cyclophyllidea</taxon>
        <taxon>Taeniidae</taxon>
        <taxon>Taenia</taxon>
    </lineage>
</organism>
<dbReference type="OrthoDB" id="1732493at2759"/>
<evidence type="ECO:0000313" key="3">
    <source>
        <dbReference type="WBParaSite" id="TASK_0000955601-mRNA-1"/>
    </source>
</evidence>
<keyword evidence="2" id="KW-1185">Reference proteome</keyword>
<proteinExistence type="predicted"/>